<comment type="cofactor">
    <cofactor evidence="1">
        <name>Mg(2+)</name>
        <dbReference type="ChEBI" id="CHEBI:18420"/>
    </cofactor>
</comment>
<dbReference type="GO" id="GO:0046872">
    <property type="term" value="F:metal ion binding"/>
    <property type="evidence" value="ECO:0007669"/>
    <property type="project" value="UniProtKB-KW"/>
</dbReference>
<dbReference type="GO" id="GO:0003910">
    <property type="term" value="F:DNA ligase (ATP) activity"/>
    <property type="evidence" value="ECO:0007669"/>
    <property type="project" value="UniProtKB-EC"/>
</dbReference>
<evidence type="ECO:0000256" key="11">
    <source>
        <dbReference type="ARBA" id="ARBA00023172"/>
    </source>
</evidence>
<dbReference type="GO" id="GO:0006310">
    <property type="term" value="P:DNA recombination"/>
    <property type="evidence" value="ECO:0007669"/>
    <property type="project" value="UniProtKB-KW"/>
</dbReference>
<evidence type="ECO:0000256" key="15">
    <source>
        <dbReference type="RuleBase" id="RU000617"/>
    </source>
</evidence>
<comment type="subcellular location">
    <subcellularLocation>
        <location evidence="2">Nucleus</location>
    </subcellularLocation>
</comment>
<evidence type="ECO:0000313" key="21">
    <source>
        <dbReference type="Proteomes" id="UP000780801"/>
    </source>
</evidence>
<evidence type="ECO:0000256" key="14">
    <source>
        <dbReference type="ARBA" id="ARBA00034003"/>
    </source>
</evidence>
<dbReference type="Gene3D" id="1.10.3260.10">
    <property type="entry name" value="DNA ligase, ATP-dependent, N-terminal domain"/>
    <property type="match status" value="1"/>
</dbReference>
<dbReference type="GO" id="GO:0006297">
    <property type="term" value="P:nucleotide-excision repair, DNA gap filling"/>
    <property type="evidence" value="ECO:0007669"/>
    <property type="project" value="TreeGrafter"/>
</dbReference>
<evidence type="ECO:0000256" key="7">
    <source>
        <dbReference type="ARBA" id="ARBA00022741"/>
    </source>
</evidence>
<feature type="domain" description="ATP-dependent DNA ligase family profile" evidence="18">
    <location>
        <begin position="391"/>
        <end position="495"/>
    </location>
</feature>
<dbReference type="Pfam" id="PF04675">
    <property type="entry name" value="DNA_ligase_A_N"/>
    <property type="match status" value="1"/>
</dbReference>
<evidence type="ECO:0000256" key="9">
    <source>
        <dbReference type="ARBA" id="ARBA00022840"/>
    </source>
</evidence>
<sequence length="1141" mass="128845">MSGPSGRRLFRPPGPQVSTTSMGAGVGTTKTDPYASVSDDDPTVPSPRFHDLVMLLEDISRRRTEKSQLLRAYFKASLFNKETAVARECPRHKSNNQNVAGTLDRNRGRYGLKEQKMADIYITTLNIVQGSEAANKLKYWKEGIRDSAGDFSLVASEVIASRSLVTHSQGQTIRDVNQLLTGLSTKGSDNIKIFRTLVQSYTALENKWIIRIINKDLKIGMSENSVLPCYHPDAADLFNVCSDLQKTVIDCADPNVRISTSTISISQPFKPMLAKKLHSAKEVLECMGGHHPFWIENKLDGERVQVHKNGENYRYWSRNSTEFTHLYGANPREGSLTPFIHPLINAKAESLILDGEMLEWDPATKQIISFGTVKTAGGDHSENEHKRRPCSSIIDHPLELRHEMLPSLIPKEVEGRLEILKHDVGTTEAHIVEAIDTAVMDRQEGIIIKNPRSRYIPNGRGQEWVKLKPEYVDGVFDSLDVLVVGGFYGTGSRGGQGVISSYLCAVCDNTSKFPNGKKLLSFCKFGTGFTFEQMGDKRLGPHWKEYKHYRENPWVEIVDNAKMRPDVIIDPEKSIVVEIKAAEIIANSTSYAAEYTLRFPRFMRIRDDKDASSCLTMSEVHRMYREFRGKLSTKQVDTTRSSALTKTKKKTGTKRSTQAHLLHTIVGTDTSKVRTIEDVFNGQVFYVVRGDSEQSKADLEVMIKEFGGVQSQSYLKENTIVVAGLQERRLLPFNPKYMLFATKKTENQFRMIMDEFEDSYTEPLTMEAFQDILDKMPNRSEVVRHKRVKIAQAKTEKIRVKRLNNLEDQVEAGPSRGAFDTHGGEIGVDESKDLLLQDELGHDTEETWRREDATRAQKITATLTRHYFGLDGEMEGPQGMFQGLQVFIVRPPSDEEYLKASGVAQDNYSRATTAGIFDTLSRAVDNQNGQRDREVINTMPHIRTLSPPLSDQVPCWKYLEDEANQANAIENTLSTLSNYRICRNNLEMVQQILEFYGAHIIPKDQCTIEHCQRLLRRRAARTLSDSSLSIEGETSRSGVKKESNEVRSIKQEANDHSASLEDDSDGHDQDVGVPLRICILFDPMYLDQVESWKVAIQMTTLYGENAGVLSLPRPRLITTAWVQRSYECGYCVPEEGYYPVE</sequence>
<feature type="region of interest" description="Disordered" evidence="17">
    <location>
        <begin position="1"/>
        <end position="43"/>
    </location>
</feature>
<comment type="caution">
    <text evidence="20">The sequence shown here is derived from an EMBL/GenBank/DDBJ whole genome shotgun (WGS) entry which is preliminary data.</text>
</comment>
<evidence type="ECO:0000256" key="17">
    <source>
        <dbReference type="SAM" id="MobiDB-lite"/>
    </source>
</evidence>
<keyword evidence="8 15" id="KW-0227">DNA damage</keyword>
<dbReference type="Gene3D" id="3.30.470.30">
    <property type="entry name" value="DNA ligase/mRNA capping enzyme"/>
    <property type="match status" value="1"/>
</dbReference>
<dbReference type="GO" id="GO:0005524">
    <property type="term" value="F:ATP binding"/>
    <property type="evidence" value="ECO:0007669"/>
    <property type="project" value="UniProtKB-KW"/>
</dbReference>
<keyword evidence="10" id="KW-0460">Magnesium</keyword>
<dbReference type="CDD" id="cd07903">
    <property type="entry name" value="Adenylation_DNA_ligase_IV"/>
    <property type="match status" value="1"/>
</dbReference>
<keyword evidence="9 15" id="KW-0067">ATP-binding</keyword>
<reference evidence="20" key="1">
    <citation type="journal article" date="2020" name="Fungal Divers.">
        <title>Resolving the Mortierellaceae phylogeny through synthesis of multi-gene phylogenetics and phylogenomics.</title>
        <authorList>
            <person name="Vandepol N."/>
            <person name="Liber J."/>
            <person name="Desiro A."/>
            <person name="Na H."/>
            <person name="Kennedy M."/>
            <person name="Barry K."/>
            <person name="Grigoriev I.V."/>
            <person name="Miller A.N."/>
            <person name="O'Donnell K."/>
            <person name="Stajich J.E."/>
            <person name="Bonito G."/>
        </authorList>
    </citation>
    <scope>NUCLEOTIDE SEQUENCE</scope>
    <source>
        <strain evidence="20">KOD1015</strain>
    </source>
</reference>
<dbReference type="InterPro" id="IPR029710">
    <property type="entry name" value="LIG4"/>
</dbReference>
<dbReference type="InterPro" id="IPR001357">
    <property type="entry name" value="BRCT_dom"/>
</dbReference>
<dbReference type="PROSITE" id="PS00697">
    <property type="entry name" value="DNA_LIGASE_A1"/>
    <property type="match status" value="1"/>
</dbReference>
<dbReference type="Proteomes" id="UP000780801">
    <property type="component" value="Unassembled WGS sequence"/>
</dbReference>
<dbReference type="InterPro" id="IPR016059">
    <property type="entry name" value="DNA_ligase_ATP-dep_CS"/>
</dbReference>
<keyword evidence="6" id="KW-0677">Repeat</keyword>
<dbReference type="InterPro" id="IPR044125">
    <property type="entry name" value="Adenylation_DNA_ligase_IV"/>
</dbReference>
<keyword evidence="13" id="KW-0539">Nucleus</keyword>
<dbReference type="CDD" id="cd07968">
    <property type="entry name" value="OBF_DNA_ligase_IV"/>
    <property type="match status" value="1"/>
</dbReference>
<comment type="similarity">
    <text evidence="3 16">Belongs to the ATP-dependent DNA ligase family.</text>
</comment>
<dbReference type="InterPro" id="IPR000977">
    <property type="entry name" value="DNA_ligase_ATP-dep"/>
</dbReference>
<keyword evidence="12 15" id="KW-0234">DNA repair</keyword>
<dbReference type="SUPFAM" id="SSF52113">
    <property type="entry name" value="BRCT domain"/>
    <property type="match status" value="1"/>
</dbReference>
<keyword evidence="4 15" id="KW-0436">Ligase</keyword>
<dbReference type="EMBL" id="JAABOA010000527">
    <property type="protein sequence ID" value="KAF9584012.1"/>
    <property type="molecule type" value="Genomic_DNA"/>
</dbReference>
<dbReference type="PROSITE" id="PS00333">
    <property type="entry name" value="DNA_LIGASE_A2"/>
    <property type="match status" value="1"/>
</dbReference>
<evidence type="ECO:0000256" key="13">
    <source>
        <dbReference type="ARBA" id="ARBA00023242"/>
    </source>
</evidence>
<accession>A0A9P6FYY4</accession>
<evidence type="ECO:0000256" key="4">
    <source>
        <dbReference type="ARBA" id="ARBA00022598"/>
    </source>
</evidence>
<dbReference type="Pfam" id="PF01068">
    <property type="entry name" value="DNA_ligase_A_M"/>
    <property type="match status" value="1"/>
</dbReference>
<dbReference type="InterPro" id="IPR036599">
    <property type="entry name" value="DNA_ligase_N_sf"/>
</dbReference>
<evidence type="ECO:0000256" key="3">
    <source>
        <dbReference type="ARBA" id="ARBA00007572"/>
    </source>
</evidence>
<evidence type="ECO:0000256" key="6">
    <source>
        <dbReference type="ARBA" id="ARBA00022737"/>
    </source>
</evidence>
<evidence type="ECO:0000259" key="19">
    <source>
        <dbReference type="PROSITE" id="PS50172"/>
    </source>
</evidence>
<dbReference type="Gene3D" id="3.40.50.10190">
    <property type="entry name" value="BRCT domain"/>
    <property type="match status" value="2"/>
</dbReference>
<dbReference type="PROSITE" id="PS50172">
    <property type="entry name" value="BRCT"/>
    <property type="match status" value="1"/>
</dbReference>
<evidence type="ECO:0000256" key="1">
    <source>
        <dbReference type="ARBA" id="ARBA00001946"/>
    </source>
</evidence>
<keyword evidence="11 15" id="KW-0233">DNA recombination</keyword>
<protein>
    <recommendedName>
        <fullName evidence="15">DNA ligase</fullName>
        <ecNumber evidence="15">6.5.1.1</ecNumber>
    </recommendedName>
</protein>
<evidence type="ECO:0000256" key="10">
    <source>
        <dbReference type="ARBA" id="ARBA00022842"/>
    </source>
</evidence>
<dbReference type="SUPFAM" id="SSF56091">
    <property type="entry name" value="DNA ligase/mRNA capping enzyme, catalytic domain"/>
    <property type="match status" value="1"/>
</dbReference>
<evidence type="ECO:0000256" key="12">
    <source>
        <dbReference type="ARBA" id="ARBA00023204"/>
    </source>
</evidence>
<gene>
    <name evidence="20" type="primary">LIG4</name>
    <name evidence="20" type="ORF">BGW38_007871</name>
</gene>
<dbReference type="SUPFAM" id="SSF50249">
    <property type="entry name" value="Nucleic acid-binding proteins"/>
    <property type="match status" value="1"/>
</dbReference>
<evidence type="ECO:0000256" key="16">
    <source>
        <dbReference type="RuleBase" id="RU004196"/>
    </source>
</evidence>
<feature type="domain" description="BRCT" evidence="19">
    <location>
        <begin position="675"/>
        <end position="724"/>
    </location>
</feature>
<dbReference type="SUPFAM" id="SSF117018">
    <property type="entry name" value="ATP-dependent DNA ligase DNA-binding domain"/>
    <property type="match status" value="1"/>
</dbReference>
<dbReference type="OrthoDB" id="151490at2759"/>
<dbReference type="InterPro" id="IPR036420">
    <property type="entry name" value="BRCT_dom_sf"/>
</dbReference>
<evidence type="ECO:0000256" key="5">
    <source>
        <dbReference type="ARBA" id="ARBA00022723"/>
    </source>
</evidence>
<comment type="catalytic activity">
    <reaction evidence="14 15">
        <text>ATP + (deoxyribonucleotide)n-3'-hydroxyl + 5'-phospho-(deoxyribonucleotide)m = (deoxyribonucleotide)n+m + AMP + diphosphate.</text>
        <dbReference type="EC" id="6.5.1.1"/>
    </reaction>
</comment>
<feature type="compositionally biased region" description="Basic and acidic residues" evidence="17">
    <location>
        <begin position="1039"/>
        <end position="1059"/>
    </location>
</feature>
<dbReference type="Gene3D" id="2.40.50.140">
    <property type="entry name" value="Nucleic acid-binding proteins"/>
    <property type="match status" value="1"/>
</dbReference>
<keyword evidence="21" id="KW-1185">Reference proteome</keyword>
<dbReference type="InterPro" id="IPR012309">
    <property type="entry name" value="DNA_ligase_ATP-dep_C"/>
</dbReference>
<evidence type="ECO:0000256" key="2">
    <source>
        <dbReference type="ARBA" id="ARBA00004123"/>
    </source>
</evidence>
<feature type="region of interest" description="Disordered" evidence="17">
    <location>
        <begin position="1026"/>
        <end position="1067"/>
    </location>
</feature>
<dbReference type="PANTHER" id="PTHR45997:SF1">
    <property type="entry name" value="DNA LIGASE 4"/>
    <property type="match status" value="1"/>
</dbReference>
<dbReference type="InterPro" id="IPR012308">
    <property type="entry name" value="DNA_ligase_ATP-dep_N"/>
</dbReference>
<organism evidence="20 21">
    <name type="scientific">Lunasporangiospora selenospora</name>
    <dbReference type="NCBI Taxonomy" id="979761"/>
    <lineage>
        <taxon>Eukaryota</taxon>
        <taxon>Fungi</taxon>
        <taxon>Fungi incertae sedis</taxon>
        <taxon>Mucoromycota</taxon>
        <taxon>Mortierellomycotina</taxon>
        <taxon>Mortierellomycetes</taxon>
        <taxon>Mortierellales</taxon>
        <taxon>Mortierellaceae</taxon>
        <taxon>Lunasporangiospora</taxon>
    </lineage>
</organism>
<proteinExistence type="inferred from homology"/>
<dbReference type="InterPro" id="IPR012310">
    <property type="entry name" value="DNA_ligase_ATP-dep_cent"/>
</dbReference>
<dbReference type="Pfam" id="PF04679">
    <property type="entry name" value="DNA_ligase_A_C"/>
    <property type="match status" value="1"/>
</dbReference>
<evidence type="ECO:0000313" key="20">
    <source>
        <dbReference type="EMBL" id="KAF9584012.1"/>
    </source>
</evidence>
<dbReference type="GO" id="GO:0071897">
    <property type="term" value="P:DNA biosynthetic process"/>
    <property type="evidence" value="ECO:0007669"/>
    <property type="project" value="InterPro"/>
</dbReference>
<keyword evidence="5" id="KW-0479">Metal-binding</keyword>
<evidence type="ECO:0000259" key="18">
    <source>
        <dbReference type="PROSITE" id="PS50160"/>
    </source>
</evidence>
<dbReference type="GO" id="GO:0032807">
    <property type="term" value="C:DNA ligase IV complex"/>
    <property type="evidence" value="ECO:0007669"/>
    <property type="project" value="TreeGrafter"/>
</dbReference>
<dbReference type="EC" id="6.5.1.1" evidence="15"/>
<dbReference type="GO" id="GO:0003677">
    <property type="term" value="F:DNA binding"/>
    <property type="evidence" value="ECO:0007669"/>
    <property type="project" value="InterPro"/>
</dbReference>
<dbReference type="InterPro" id="IPR012340">
    <property type="entry name" value="NA-bd_OB-fold"/>
</dbReference>
<dbReference type="PANTHER" id="PTHR45997">
    <property type="entry name" value="DNA LIGASE 4"/>
    <property type="match status" value="1"/>
</dbReference>
<name>A0A9P6FYY4_9FUNG</name>
<dbReference type="PROSITE" id="PS50160">
    <property type="entry name" value="DNA_LIGASE_A3"/>
    <property type="match status" value="1"/>
</dbReference>
<keyword evidence="7 15" id="KW-0547">Nucleotide-binding</keyword>
<dbReference type="NCBIfam" id="TIGR00574">
    <property type="entry name" value="dnl1"/>
    <property type="match status" value="1"/>
</dbReference>
<dbReference type="AlphaFoldDB" id="A0A9P6FYY4"/>
<evidence type="ECO:0000256" key="8">
    <source>
        <dbReference type="ARBA" id="ARBA00022763"/>
    </source>
</evidence>
<dbReference type="GO" id="GO:0006303">
    <property type="term" value="P:double-strand break repair via nonhomologous end joining"/>
    <property type="evidence" value="ECO:0007669"/>
    <property type="project" value="TreeGrafter"/>
</dbReference>